<feature type="transmembrane region" description="Helical" evidence="1">
    <location>
        <begin position="99"/>
        <end position="125"/>
    </location>
</feature>
<feature type="transmembrane region" description="Helical" evidence="1">
    <location>
        <begin position="60"/>
        <end position="78"/>
    </location>
</feature>
<reference evidence="2 3" key="1">
    <citation type="submission" date="2017-12" db="EMBL/GenBank/DDBJ databases">
        <title>Phylogenetic diversity of female urinary microbiome.</title>
        <authorList>
            <person name="Thomas-White K."/>
            <person name="Wolfe A.J."/>
        </authorList>
    </citation>
    <scope>NUCLEOTIDE SEQUENCE [LARGE SCALE GENOMIC DNA]</scope>
    <source>
        <strain evidence="2 3">UMB0898</strain>
    </source>
</reference>
<dbReference type="Proteomes" id="UP000234384">
    <property type="component" value="Unassembled WGS sequence"/>
</dbReference>
<dbReference type="OrthoDB" id="1696956at2"/>
<name>A0A2I1JW61_9LACT</name>
<organism evidence="2 3">
    <name type="scientific">Falseniella ignava</name>
    <dbReference type="NCBI Taxonomy" id="137730"/>
    <lineage>
        <taxon>Bacteria</taxon>
        <taxon>Bacillati</taxon>
        <taxon>Bacillota</taxon>
        <taxon>Bacilli</taxon>
        <taxon>Lactobacillales</taxon>
        <taxon>Aerococcaceae</taxon>
        <taxon>Falseniella</taxon>
    </lineage>
</organism>
<keyword evidence="1" id="KW-0812">Transmembrane</keyword>
<keyword evidence="1" id="KW-1133">Transmembrane helix</keyword>
<sequence length="134" mass="15398">MVLLHKKFEKFLGKTAFMLEYIIAIFVIIGIFIGFTQFTDFIPGLYHASLDQSYQVFQNFLAYALLLIVGVELILMIMNHSAYSMLELILFVIARKMLIYAHTMMDLVLGTVAILIVFIIMRFLASEGNYNLLD</sequence>
<protein>
    <submittedName>
        <fullName evidence="2">Uncharacterized protein</fullName>
    </submittedName>
</protein>
<dbReference type="AlphaFoldDB" id="A0A2I1JW61"/>
<gene>
    <name evidence="2" type="ORF">CYJ57_06915</name>
</gene>
<keyword evidence="1" id="KW-0472">Membrane</keyword>
<dbReference type="EMBL" id="PKHE01000022">
    <property type="protein sequence ID" value="PKY87648.1"/>
    <property type="molecule type" value="Genomic_DNA"/>
</dbReference>
<feature type="transmembrane region" description="Helical" evidence="1">
    <location>
        <begin position="21"/>
        <end position="40"/>
    </location>
</feature>
<accession>A0A2I1JW61</accession>
<evidence type="ECO:0000256" key="1">
    <source>
        <dbReference type="SAM" id="Phobius"/>
    </source>
</evidence>
<comment type="caution">
    <text evidence="2">The sequence shown here is derived from an EMBL/GenBank/DDBJ whole genome shotgun (WGS) entry which is preliminary data.</text>
</comment>
<evidence type="ECO:0000313" key="2">
    <source>
        <dbReference type="EMBL" id="PKY87648.1"/>
    </source>
</evidence>
<proteinExistence type="predicted"/>
<evidence type="ECO:0000313" key="3">
    <source>
        <dbReference type="Proteomes" id="UP000234384"/>
    </source>
</evidence>